<dbReference type="FunFam" id="1.10.630.10:FF:000126">
    <property type="entry name" value="Predicted protein"/>
    <property type="match status" value="1"/>
</dbReference>
<keyword evidence="6" id="KW-0256">Endoplasmic reticulum</keyword>
<dbReference type="SUPFAM" id="SSF48264">
    <property type="entry name" value="Cytochrome P450"/>
    <property type="match status" value="1"/>
</dbReference>
<dbReference type="STRING" id="3469.A0A4Y7KLP5"/>
<keyword evidence="17" id="KW-1185">Reference proteome</keyword>
<dbReference type="PROSITE" id="PS00086">
    <property type="entry name" value="CYTOCHROME_P450"/>
    <property type="match status" value="1"/>
</dbReference>
<evidence type="ECO:0000256" key="15">
    <source>
        <dbReference type="SAM" id="Phobius"/>
    </source>
</evidence>
<evidence type="ECO:0000313" key="16">
    <source>
        <dbReference type="EMBL" id="RZC73312.1"/>
    </source>
</evidence>
<evidence type="ECO:0000256" key="10">
    <source>
        <dbReference type="ARBA" id="ARBA00050995"/>
    </source>
</evidence>
<organism evidence="16 17">
    <name type="scientific">Papaver somniferum</name>
    <name type="common">Opium poppy</name>
    <dbReference type="NCBI Taxonomy" id="3469"/>
    <lineage>
        <taxon>Eukaryota</taxon>
        <taxon>Viridiplantae</taxon>
        <taxon>Streptophyta</taxon>
        <taxon>Embryophyta</taxon>
        <taxon>Tracheophyta</taxon>
        <taxon>Spermatophyta</taxon>
        <taxon>Magnoliopsida</taxon>
        <taxon>Ranunculales</taxon>
        <taxon>Papaveraceae</taxon>
        <taxon>Papaveroideae</taxon>
        <taxon>Papaver</taxon>
    </lineage>
</organism>
<evidence type="ECO:0000256" key="3">
    <source>
        <dbReference type="ARBA" id="ARBA00010617"/>
    </source>
</evidence>
<comment type="pathway">
    <text evidence="11">Alkaloid biosynthesis; (S)-reticuline biosynthesis; (S)-reticuline from (S)-norcoclaurine: step 3/4.</text>
</comment>
<keyword evidence="4 13" id="KW-0349">Heme</keyword>
<dbReference type="PANTHER" id="PTHR47951">
    <property type="entry name" value="OS08G0547900 PROTEIN"/>
    <property type="match status" value="1"/>
</dbReference>
<dbReference type="PANTHER" id="PTHR47951:SF3">
    <property type="entry name" value="CYTOCHROME P450, FAMILY 706, SUBFAMILY A, POLYPEPTIDE 4"/>
    <property type="match status" value="1"/>
</dbReference>
<comment type="subcellular location">
    <subcellularLocation>
        <location evidence="2">Endoplasmic reticulum</location>
    </subcellularLocation>
</comment>
<evidence type="ECO:0000256" key="9">
    <source>
        <dbReference type="ARBA" id="ARBA00023033"/>
    </source>
</evidence>
<dbReference type="GO" id="GO:0033075">
    <property type="term" value="P:isoquinoline alkaloid biosynthetic process"/>
    <property type="evidence" value="ECO:0007669"/>
    <property type="project" value="UniProtKB-ARBA"/>
</dbReference>
<dbReference type="InterPro" id="IPR002401">
    <property type="entry name" value="Cyt_P450_E_grp-I"/>
</dbReference>
<dbReference type="Pfam" id="PF00067">
    <property type="entry name" value="p450"/>
    <property type="match status" value="1"/>
</dbReference>
<dbReference type="PRINTS" id="PR00385">
    <property type="entry name" value="P450"/>
</dbReference>
<dbReference type="Gramene" id="RZC73312">
    <property type="protein sequence ID" value="RZC73312"/>
    <property type="gene ID" value="C5167_048796"/>
</dbReference>
<dbReference type="InterPro" id="IPR036396">
    <property type="entry name" value="Cyt_P450_sf"/>
</dbReference>
<keyword evidence="9 14" id="KW-0503">Monooxygenase</keyword>
<evidence type="ECO:0000313" key="17">
    <source>
        <dbReference type="Proteomes" id="UP000316621"/>
    </source>
</evidence>
<proteinExistence type="inferred from homology"/>
<dbReference type="EC" id="1.14.14.102" evidence="12"/>
<evidence type="ECO:0000256" key="4">
    <source>
        <dbReference type="ARBA" id="ARBA00022617"/>
    </source>
</evidence>
<keyword evidence="8 13" id="KW-0408">Iron</keyword>
<dbReference type="GO" id="GO:0020037">
    <property type="term" value="F:heme binding"/>
    <property type="evidence" value="ECO:0007669"/>
    <property type="project" value="InterPro"/>
</dbReference>
<sequence length="530" mass="60206">MEALSWLWEAKIQHSELTRAALTFSLIIIAISWCIWVRKKQVHKLPPGPPGLPIVGNIPFIDPELHKYFAKLTTKYGPIFKLKLGSKLLIVLGSPELAAVVMKELDSTFANRAPTVAGMTVGYNGSDMVFVDYGPHLRNVRALCVREILSKSALDSFSALRQQEVRRCVRSLYAKVHTPVNIRDEMFLIMLNVITNMMWGGTFNDEEKIEIGLEFRKRAEKVLDYLGRTNISDFLPVLARFDLQGVERRLKELISWLDPFFESMIDKRMKLDQEIKLNGDQDGKENKVKDFLQVFQQLQDQGESKVPFTFTNLKALFMNLVVGGTDTAGGAVEWAMAELIKEPKIMKRALEELDNVVGKNNIVEESHIPNLPYLGAIIKETYRLHPGVPLLVSRCPSSTCNVGGYVIPKGAQVLMNAWAIQRDPKYWDNPLEFKPERFLQTTSKFDFIGTDFRYIPFGSGRRRCIGVPLVERIVPYALASFLHSFEWRMPEGVEVDLSEKFGIVLKTSTPLTAIPLPRLPDPNLYAKKEY</sequence>
<keyword evidence="7 14" id="KW-0560">Oxidoreductase</keyword>
<comment type="catalytic activity">
    <reaction evidence="10">
        <text>(S)-N-methylcoclaurine + reduced [NADPH--hemoprotein reductase] + O2 = (S)-3'-hydroxy-N-methylcoclaurine + oxidized [NADPH--hemoprotein reductase] + H2O + H(+)</text>
        <dbReference type="Rhea" id="RHEA:16649"/>
        <dbReference type="Rhea" id="RHEA-COMP:11964"/>
        <dbReference type="Rhea" id="RHEA-COMP:11965"/>
        <dbReference type="ChEBI" id="CHEBI:15377"/>
        <dbReference type="ChEBI" id="CHEBI:15378"/>
        <dbReference type="ChEBI" id="CHEBI:15379"/>
        <dbReference type="ChEBI" id="CHEBI:57618"/>
        <dbReference type="ChEBI" id="CHEBI:57993"/>
        <dbReference type="ChEBI" id="CHEBI:58010"/>
        <dbReference type="ChEBI" id="CHEBI:58210"/>
        <dbReference type="EC" id="1.14.14.102"/>
    </reaction>
</comment>
<keyword evidence="5 13" id="KW-0479">Metal-binding</keyword>
<dbReference type="PRINTS" id="PR00463">
    <property type="entry name" value="EP450I"/>
</dbReference>
<reference evidence="16 17" key="1">
    <citation type="journal article" date="2018" name="Science">
        <title>The opium poppy genome and morphinan production.</title>
        <authorList>
            <person name="Guo L."/>
            <person name="Winzer T."/>
            <person name="Yang X."/>
            <person name="Li Y."/>
            <person name="Ning Z."/>
            <person name="He Z."/>
            <person name="Teodor R."/>
            <person name="Lu Y."/>
            <person name="Bowser T.A."/>
            <person name="Graham I.A."/>
            <person name="Ye K."/>
        </authorList>
    </citation>
    <scope>NUCLEOTIDE SEQUENCE [LARGE SCALE GENOMIC DNA]</scope>
    <source>
        <strain evidence="17">cv. HN1</strain>
        <tissue evidence="16">Leaves</tissue>
    </source>
</reference>
<dbReference type="GO" id="GO:0005783">
    <property type="term" value="C:endoplasmic reticulum"/>
    <property type="evidence" value="ECO:0007669"/>
    <property type="project" value="UniProtKB-SubCell"/>
</dbReference>
<evidence type="ECO:0000256" key="8">
    <source>
        <dbReference type="ARBA" id="ARBA00023004"/>
    </source>
</evidence>
<dbReference type="OMA" id="TIFANHY"/>
<dbReference type="GO" id="GO:0005506">
    <property type="term" value="F:iron ion binding"/>
    <property type="evidence" value="ECO:0007669"/>
    <property type="project" value="InterPro"/>
</dbReference>
<dbReference type="OrthoDB" id="2789670at2759"/>
<dbReference type="Gene3D" id="1.10.630.10">
    <property type="entry name" value="Cytochrome P450"/>
    <property type="match status" value="1"/>
</dbReference>
<keyword evidence="15" id="KW-0812">Transmembrane</keyword>
<dbReference type="EMBL" id="CM010722">
    <property type="protein sequence ID" value="RZC73312.1"/>
    <property type="molecule type" value="Genomic_DNA"/>
</dbReference>
<accession>A0A4Y7KLP5</accession>
<gene>
    <name evidence="16" type="ORF">C5167_048796</name>
</gene>
<evidence type="ECO:0000256" key="2">
    <source>
        <dbReference type="ARBA" id="ARBA00004240"/>
    </source>
</evidence>
<evidence type="ECO:0000256" key="6">
    <source>
        <dbReference type="ARBA" id="ARBA00022824"/>
    </source>
</evidence>
<comment type="cofactor">
    <cofactor evidence="1 13">
        <name>heme</name>
        <dbReference type="ChEBI" id="CHEBI:30413"/>
    </cofactor>
</comment>
<evidence type="ECO:0000256" key="12">
    <source>
        <dbReference type="ARBA" id="ARBA00066319"/>
    </source>
</evidence>
<evidence type="ECO:0000256" key="11">
    <source>
        <dbReference type="ARBA" id="ARBA00060652"/>
    </source>
</evidence>
<feature type="transmembrane region" description="Helical" evidence="15">
    <location>
        <begin position="20"/>
        <end position="37"/>
    </location>
</feature>
<evidence type="ECO:0000256" key="5">
    <source>
        <dbReference type="ARBA" id="ARBA00022723"/>
    </source>
</evidence>
<keyword evidence="15" id="KW-0472">Membrane</keyword>
<comment type="similarity">
    <text evidence="3 14">Belongs to the cytochrome P450 family.</text>
</comment>
<dbReference type="AlphaFoldDB" id="A0A4Y7KLP5"/>
<evidence type="ECO:0000256" key="7">
    <source>
        <dbReference type="ARBA" id="ARBA00023002"/>
    </source>
</evidence>
<keyword evidence="15" id="KW-1133">Transmembrane helix</keyword>
<protein>
    <recommendedName>
        <fullName evidence="12">N-methylcoclaurine 3'-monooxygenase</fullName>
        <ecNumber evidence="12">1.14.14.102</ecNumber>
    </recommendedName>
</protein>
<evidence type="ECO:0000256" key="14">
    <source>
        <dbReference type="RuleBase" id="RU000461"/>
    </source>
</evidence>
<dbReference type="InterPro" id="IPR017972">
    <property type="entry name" value="Cyt_P450_CS"/>
</dbReference>
<dbReference type="GO" id="GO:0050593">
    <property type="term" value="F:N-methylcoclaurine 3'-monooxygenase activity"/>
    <property type="evidence" value="ECO:0007669"/>
    <property type="project" value="UniProtKB-EC"/>
</dbReference>
<evidence type="ECO:0000256" key="1">
    <source>
        <dbReference type="ARBA" id="ARBA00001971"/>
    </source>
</evidence>
<evidence type="ECO:0000256" key="13">
    <source>
        <dbReference type="PIRSR" id="PIRSR602401-1"/>
    </source>
</evidence>
<feature type="binding site" description="axial binding residue" evidence="13">
    <location>
        <position position="464"/>
    </location>
    <ligand>
        <name>heme</name>
        <dbReference type="ChEBI" id="CHEBI:30413"/>
    </ligand>
    <ligandPart>
        <name>Fe</name>
        <dbReference type="ChEBI" id="CHEBI:18248"/>
    </ligandPart>
</feature>
<name>A0A4Y7KLP5_PAPSO</name>
<dbReference type="InterPro" id="IPR001128">
    <property type="entry name" value="Cyt_P450"/>
</dbReference>
<dbReference type="Proteomes" id="UP000316621">
    <property type="component" value="Chromosome 8"/>
</dbReference>